<proteinExistence type="predicted"/>
<reference evidence="1" key="1">
    <citation type="submission" date="2014-11" db="EMBL/GenBank/DDBJ databases">
        <authorList>
            <person name="Amaro Gonzalez C."/>
        </authorList>
    </citation>
    <scope>NUCLEOTIDE SEQUENCE</scope>
</reference>
<reference evidence="1" key="2">
    <citation type="journal article" date="2015" name="Fish Shellfish Immunol.">
        <title>Early steps in the European eel (Anguilla anguilla)-Vibrio vulnificus interaction in the gills: Role of the RtxA13 toxin.</title>
        <authorList>
            <person name="Callol A."/>
            <person name="Pajuelo D."/>
            <person name="Ebbesson L."/>
            <person name="Teles M."/>
            <person name="MacKenzie S."/>
            <person name="Amaro C."/>
        </authorList>
    </citation>
    <scope>NUCLEOTIDE SEQUENCE</scope>
</reference>
<evidence type="ECO:0000313" key="1">
    <source>
        <dbReference type="EMBL" id="JAH94134.1"/>
    </source>
</evidence>
<accession>A0A0E9WUP7</accession>
<name>A0A0E9WUP7_ANGAN</name>
<sequence length="40" mass="4781">MLNIHFCSFFILFHVYSFKNSYIMQLLSLALNIQNNNFGH</sequence>
<organism evidence="1">
    <name type="scientific">Anguilla anguilla</name>
    <name type="common">European freshwater eel</name>
    <name type="synonym">Muraena anguilla</name>
    <dbReference type="NCBI Taxonomy" id="7936"/>
    <lineage>
        <taxon>Eukaryota</taxon>
        <taxon>Metazoa</taxon>
        <taxon>Chordata</taxon>
        <taxon>Craniata</taxon>
        <taxon>Vertebrata</taxon>
        <taxon>Euteleostomi</taxon>
        <taxon>Actinopterygii</taxon>
        <taxon>Neopterygii</taxon>
        <taxon>Teleostei</taxon>
        <taxon>Anguilliformes</taxon>
        <taxon>Anguillidae</taxon>
        <taxon>Anguilla</taxon>
    </lineage>
</organism>
<dbReference type="EMBL" id="GBXM01014443">
    <property type="protein sequence ID" value="JAH94134.1"/>
    <property type="molecule type" value="Transcribed_RNA"/>
</dbReference>
<protein>
    <submittedName>
        <fullName evidence="1">Uncharacterized protein</fullName>
    </submittedName>
</protein>
<dbReference type="AlphaFoldDB" id="A0A0E9WUP7"/>